<dbReference type="InterPro" id="IPR013149">
    <property type="entry name" value="ADH-like_C"/>
</dbReference>
<dbReference type="Gene3D" id="3.90.180.10">
    <property type="entry name" value="Medium-chain alcohol dehydrogenases, catalytic domain"/>
    <property type="match status" value="1"/>
</dbReference>
<dbReference type="SUPFAM" id="SSF50129">
    <property type="entry name" value="GroES-like"/>
    <property type="match status" value="1"/>
</dbReference>
<evidence type="ECO:0000256" key="5">
    <source>
        <dbReference type="RuleBase" id="RU361277"/>
    </source>
</evidence>
<gene>
    <name evidence="8" type="ORF">JQX08_14390</name>
</gene>
<proteinExistence type="inferred from homology"/>
<dbReference type="InterPro" id="IPR011032">
    <property type="entry name" value="GroES-like_sf"/>
</dbReference>
<feature type="domain" description="Enoyl reductase (ER)" evidence="7">
    <location>
        <begin position="7"/>
        <end position="388"/>
    </location>
</feature>
<evidence type="ECO:0000313" key="8">
    <source>
        <dbReference type="EMBL" id="MBM7061896.1"/>
    </source>
</evidence>
<dbReference type="CDD" id="cd08283">
    <property type="entry name" value="FDH_like_1"/>
    <property type="match status" value="1"/>
</dbReference>
<evidence type="ECO:0000256" key="1">
    <source>
        <dbReference type="ARBA" id="ARBA00001947"/>
    </source>
</evidence>
<dbReference type="SMART" id="SM00829">
    <property type="entry name" value="PKS_ER"/>
    <property type="match status" value="1"/>
</dbReference>
<dbReference type="InterPro" id="IPR013154">
    <property type="entry name" value="ADH-like_N"/>
</dbReference>
<evidence type="ECO:0000259" key="7">
    <source>
        <dbReference type="SMART" id="SM00829"/>
    </source>
</evidence>
<dbReference type="InterPro" id="IPR020843">
    <property type="entry name" value="ER"/>
</dbReference>
<dbReference type="EMBL" id="JAFEUP010000004">
    <property type="protein sequence ID" value="MBM7061896.1"/>
    <property type="molecule type" value="Genomic_DNA"/>
</dbReference>
<dbReference type="Gene3D" id="3.40.50.720">
    <property type="entry name" value="NAD(P)-binding Rossmann-like Domain"/>
    <property type="match status" value="1"/>
</dbReference>
<dbReference type="Pfam" id="PF00107">
    <property type="entry name" value="ADH_zinc_N"/>
    <property type="match status" value="1"/>
</dbReference>
<protein>
    <submittedName>
        <fullName evidence="8">Glutathione-dependent formaldehyde dehydrogenase</fullName>
    </submittedName>
</protein>
<evidence type="ECO:0000256" key="3">
    <source>
        <dbReference type="ARBA" id="ARBA00022833"/>
    </source>
</evidence>
<comment type="similarity">
    <text evidence="5">Belongs to the zinc-containing alcohol dehydrogenase family.</text>
</comment>
<evidence type="ECO:0000313" key="9">
    <source>
        <dbReference type="Proteomes" id="UP000717995"/>
    </source>
</evidence>
<dbReference type="Pfam" id="PF08240">
    <property type="entry name" value="ADH_N"/>
    <property type="match status" value="1"/>
</dbReference>
<keyword evidence="4" id="KW-0560">Oxidoreductase</keyword>
<comment type="caution">
    <text evidence="8">The sequence shown here is derived from an EMBL/GenBank/DDBJ whole genome shotgun (WGS) entry which is preliminary data.</text>
</comment>
<dbReference type="PROSITE" id="PS00059">
    <property type="entry name" value="ADH_ZINC"/>
    <property type="match status" value="1"/>
</dbReference>
<name>A0ABS2IFM9_9GAMM</name>
<dbReference type="PANTHER" id="PTHR42813:SF7">
    <property type="entry name" value="ALCOHOL DEHYDROGENASE (ZN-DEPENDENT)-RELATED"/>
    <property type="match status" value="1"/>
</dbReference>
<dbReference type="InterPro" id="IPR002328">
    <property type="entry name" value="ADH_Zn_CS"/>
</dbReference>
<dbReference type="InterPro" id="IPR036291">
    <property type="entry name" value="NAD(P)-bd_dom_sf"/>
</dbReference>
<feature type="compositionally biased region" description="Basic and acidic residues" evidence="6">
    <location>
        <begin position="397"/>
        <end position="416"/>
    </location>
</feature>
<dbReference type="SUPFAM" id="SSF51735">
    <property type="entry name" value="NAD(P)-binding Rossmann-fold domains"/>
    <property type="match status" value="1"/>
</dbReference>
<keyword evidence="3 5" id="KW-0862">Zinc</keyword>
<sequence length="430" mass="46011">MKAVVFHDVGDIRLEDVAEPTLQAPTDAIIRLTASAICGTDLHFVRGTVSGMQKGTILGHEGVGIIEELGADVRNLQVGDRVVVPSTIACGNCSYCRAGYYAQCDVANPNGKQAGTAFFGGPSASGPFHGLQAERARIPHANIGLVKLPSQISDDQAILLSDIFPTGYFGAEMAEITPGDTVAVFGCGPVGQFAIASALLMGAARVFAIDHHEDRLRMARQQGAEIIDFDQEDPIETLRRLTGGIGVDRAIDAVGIDAEHPHDCDSRQAALFREELAVVTPHTHPDGANWQPGDAPSQALQWAVEGLAKAGTLSIIGVYPQQARTFPIGLAMNKNLTINMGNCHHRRYIPHLIELTLAGRIDPAKILTQIKPMTDAIEAFKAFDRRDPGWIKVELHPQRQQAREGDEETLGKRLDATLDAAGAPPAPGKS</sequence>
<evidence type="ECO:0000256" key="6">
    <source>
        <dbReference type="SAM" id="MobiDB-lite"/>
    </source>
</evidence>
<dbReference type="PANTHER" id="PTHR42813">
    <property type="entry name" value="ZINC-TYPE ALCOHOL DEHYDROGENASE-LIKE"/>
    <property type="match status" value="1"/>
</dbReference>
<evidence type="ECO:0000256" key="4">
    <source>
        <dbReference type="ARBA" id="ARBA00023002"/>
    </source>
</evidence>
<dbReference type="Proteomes" id="UP000717995">
    <property type="component" value="Unassembled WGS sequence"/>
</dbReference>
<accession>A0ABS2IFM9</accession>
<comment type="cofactor">
    <cofactor evidence="1 5">
        <name>Zn(2+)</name>
        <dbReference type="ChEBI" id="CHEBI:29105"/>
    </cofactor>
</comment>
<evidence type="ECO:0000256" key="2">
    <source>
        <dbReference type="ARBA" id="ARBA00022723"/>
    </source>
</evidence>
<reference evidence="8 9" key="1">
    <citation type="submission" date="2021-02" db="EMBL/GenBank/DDBJ databases">
        <authorList>
            <person name="Lee D.-H."/>
        </authorList>
    </citation>
    <scope>NUCLEOTIDE SEQUENCE [LARGE SCALE GENOMIC DNA]</scope>
    <source>
        <strain evidence="8 9">UL073</strain>
    </source>
</reference>
<keyword evidence="2 5" id="KW-0479">Metal-binding</keyword>
<feature type="region of interest" description="Disordered" evidence="6">
    <location>
        <begin position="397"/>
        <end position="430"/>
    </location>
</feature>
<dbReference type="RefSeq" id="WP_205349088.1">
    <property type="nucleotide sequence ID" value="NZ_JAFEUP010000004.1"/>
</dbReference>
<organism evidence="8 9">
    <name type="scientific">Zestomonas insulae</name>
    <dbReference type="NCBI Taxonomy" id="2809017"/>
    <lineage>
        <taxon>Bacteria</taxon>
        <taxon>Pseudomonadati</taxon>
        <taxon>Pseudomonadota</taxon>
        <taxon>Gammaproteobacteria</taxon>
        <taxon>Pseudomonadales</taxon>
        <taxon>Pseudomonadaceae</taxon>
        <taxon>Zestomonas</taxon>
    </lineage>
</organism>
<keyword evidence="9" id="KW-1185">Reference proteome</keyword>